<reference evidence="1 2" key="1">
    <citation type="journal article" date="2019" name="PLoS ONE">
        <title>Comparative genome analysis indicates high evolutionary potential of pathogenicity genes in Colletotrichum tanaceti.</title>
        <authorList>
            <person name="Lelwala R.V."/>
            <person name="Korhonen P.K."/>
            <person name="Young N.D."/>
            <person name="Scott J.B."/>
            <person name="Ades P.A."/>
            <person name="Gasser R.B."/>
            <person name="Taylor P.W.J."/>
        </authorList>
    </citation>
    <scope>NUCLEOTIDE SEQUENCE [LARGE SCALE GENOMIC DNA]</scope>
    <source>
        <strain evidence="1">BRIP57314</strain>
    </source>
</reference>
<evidence type="ECO:0000313" key="2">
    <source>
        <dbReference type="Proteomes" id="UP000310108"/>
    </source>
</evidence>
<keyword evidence="2" id="KW-1185">Reference proteome</keyword>
<name>A0A4U6XW30_9PEZI</name>
<dbReference type="AlphaFoldDB" id="A0A4U6XW30"/>
<dbReference type="OrthoDB" id="4844588at2759"/>
<dbReference type="Proteomes" id="UP000310108">
    <property type="component" value="Unassembled WGS sequence"/>
</dbReference>
<evidence type="ECO:0000313" key="1">
    <source>
        <dbReference type="EMBL" id="TKW60171.1"/>
    </source>
</evidence>
<organism evidence="1 2">
    <name type="scientific">Colletotrichum tanaceti</name>
    <dbReference type="NCBI Taxonomy" id="1306861"/>
    <lineage>
        <taxon>Eukaryota</taxon>
        <taxon>Fungi</taxon>
        <taxon>Dikarya</taxon>
        <taxon>Ascomycota</taxon>
        <taxon>Pezizomycotina</taxon>
        <taxon>Sordariomycetes</taxon>
        <taxon>Hypocreomycetidae</taxon>
        <taxon>Glomerellales</taxon>
        <taxon>Glomerellaceae</taxon>
        <taxon>Colletotrichum</taxon>
        <taxon>Colletotrichum destructivum species complex</taxon>
    </lineage>
</organism>
<accession>A0A4U6XW30</accession>
<dbReference type="EMBL" id="PJEX01000001">
    <property type="protein sequence ID" value="TKW60171.1"/>
    <property type="molecule type" value="Genomic_DNA"/>
</dbReference>
<sequence length="373" mass="41095">MATSASHFVTTCSALPAQPDPARLVLASFLTSAAQVLPLCSFSHVTCCGSDLKWVRELPSRSLCSPARPPTRLAMSKCPPLPRTNPRSRLPSLCTLAPLLVRIPPITRAHRPICHSSVPSSDPEFRMPLRLLSFPGLSPAHLPYHHLHLNLSLHLLNPHLSHYTEIPSSLTTLLTRRPCLHARFHFEERDLALLSFSSLPTSLLLLSHPSARQFGSAVGICSSRPHGTSLFSSVSLCRPFSPFSLSHRPPKFKMRVPSRKHANATTSIPIITIIPTTTITINITINTTTNAAASQKGSVYCYNQRRHTLAAQMSINCKERLELFLADVDLDICSNVQVDMIKRQKSRIDHNLGIIALVDQLFRGGDVSRTADT</sequence>
<gene>
    <name evidence="1" type="ORF">CTA1_4720</name>
</gene>
<protein>
    <submittedName>
        <fullName evidence="1">Uncharacterized protein</fullName>
    </submittedName>
</protein>
<proteinExistence type="predicted"/>
<comment type="caution">
    <text evidence="1">The sequence shown here is derived from an EMBL/GenBank/DDBJ whole genome shotgun (WGS) entry which is preliminary data.</text>
</comment>